<sequence>MVWTSSFAVSFDILFRYVEVYRDPTSERRTTMANPTDFETLLALADAADRETLPLFRTVLGIDNKRPADFDPVTEADRAAERAIREAIEARFPAHAILGEEYGSTGTGDSRWVIDPVDGTRAFIAGVPVWGTLIGYCEAGRAVAGIMSQPFTGERFLAGFEGAELRRGETRTPLKTRETTRLTDAVLFTTTPRLYEGQALKAFEQLEDTARLTRFGVDCYAFAMLAAGHADLVVETGLQPYDIVALIPIIEAAGGVITTWQGGRAEDGGNVAAAATPELHATALEILNG</sequence>
<evidence type="ECO:0000313" key="6">
    <source>
        <dbReference type="EMBL" id="SMC35101.1"/>
    </source>
</evidence>
<keyword evidence="7" id="KW-1185">Reference proteome</keyword>
<dbReference type="GO" id="GO:0008934">
    <property type="term" value="F:inositol monophosphate 1-phosphatase activity"/>
    <property type="evidence" value="ECO:0007669"/>
    <property type="project" value="TreeGrafter"/>
</dbReference>
<dbReference type="SUPFAM" id="SSF56655">
    <property type="entry name" value="Carbohydrate phosphatase"/>
    <property type="match status" value="1"/>
</dbReference>
<proteinExistence type="inferred from homology"/>
<dbReference type="Gene3D" id="3.40.190.80">
    <property type="match status" value="1"/>
</dbReference>
<dbReference type="GO" id="GO:0046872">
    <property type="term" value="F:metal ion binding"/>
    <property type="evidence" value="ECO:0007669"/>
    <property type="project" value="UniProtKB-KW"/>
</dbReference>
<evidence type="ECO:0000256" key="3">
    <source>
        <dbReference type="ARBA" id="ARBA00022801"/>
    </source>
</evidence>
<dbReference type="PANTHER" id="PTHR20854">
    <property type="entry name" value="INOSITOL MONOPHOSPHATASE"/>
    <property type="match status" value="1"/>
</dbReference>
<accession>A0A1W1YH23</accession>
<feature type="binding site" evidence="5">
    <location>
        <position position="118"/>
    </location>
    <ligand>
        <name>Mg(2+)</name>
        <dbReference type="ChEBI" id="CHEBI:18420"/>
        <label>1</label>
        <note>catalytic</note>
    </ligand>
</feature>
<evidence type="ECO:0000256" key="5">
    <source>
        <dbReference type="PIRSR" id="PIRSR600760-2"/>
    </source>
</evidence>
<organism evidence="6 7">
    <name type="scientific">Fulvimarina manganoxydans</name>
    <dbReference type="NCBI Taxonomy" id="937218"/>
    <lineage>
        <taxon>Bacteria</taxon>
        <taxon>Pseudomonadati</taxon>
        <taxon>Pseudomonadota</taxon>
        <taxon>Alphaproteobacteria</taxon>
        <taxon>Hyphomicrobiales</taxon>
        <taxon>Aurantimonadaceae</taxon>
        <taxon>Fulvimarina</taxon>
    </lineage>
</organism>
<dbReference type="GO" id="GO:0007165">
    <property type="term" value="P:signal transduction"/>
    <property type="evidence" value="ECO:0007669"/>
    <property type="project" value="TreeGrafter"/>
</dbReference>
<gene>
    <name evidence="6" type="ORF">SAMN06297251_101274</name>
</gene>
<dbReference type="PANTHER" id="PTHR20854:SF4">
    <property type="entry name" value="INOSITOL-1-MONOPHOSPHATASE-RELATED"/>
    <property type="match status" value="1"/>
</dbReference>
<dbReference type="InterPro" id="IPR011809">
    <property type="entry name" value="His_9_proposed"/>
</dbReference>
<evidence type="ECO:0000256" key="1">
    <source>
        <dbReference type="ARBA" id="ARBA00001946"/>
    </source>
</evidence>
<evidence type="ECO:0000256" key="4">
    <source>
        <dbReference type="NCBIfam" id="TIGR02067"/>
    </source>
</evidence>
<dbReference type="GO" id="GO:0006020">
    <property type="term" value="P:inositol metabolic process"/>
    <property type="evidence" value="ECO:0007669"/>
    <property type="project" value="TreeGrafter"/>
</dbReference>
<keyword evidence="5" id="KW-0479">Metal-binding</keyword>
<dbReference type="CDD" id="cd01641">
    <property type="entry name" value="Bacterial_IMPase_like_1"/>
    <property type="match status" value="1"/>
</dbReference>
<protein>
    <recommendedName>
        <fullName evidence="4">Histidinol-phosphatase</fullName>
        <ecNumber evidence="4">3.1.3.15</ecNumber>
    </recommendedName>
</protein>
<dbReference type="EC" id="3.1.3.15" evidence="4"/>
<dbReference type="Pfam" id="PF00459">
    <property type="entry name" value="Inositol_P"/>
    <property type="match status" value="1"/>
</dbReference>
<dbReference type="STRING" id="937218.SAMN06297251_101274"/>
<evidence type="ECO:0000313" key="7">
    <source>
        <dbReference type="Proteomes" id="UP000192656"/>
    </source>
</evidence>
<keyword evidence="3" id="KW-0378">Hydrolase</keyword>
<keyword evidence="5" id="KW-0460">Magnesium</keyword>
<dbReference type="GO" id="GO:0000105">
    <property type="term" value="P:L-histidine biosynthetic process"/>
    <property type="evidence" value="ECO:0007669"/>
    <property type="project" value="UniProtKB-UniRule"/>
</dbReference>
<dbReference type="AlphaFoldDB" id="A0A1W1YH23"/>
<feature type="binding site" evidence="5">
    <location>
        <position position="100"/>
    </location>
    <ligand>
        <name>Mg(2+)</name>
        <dbReference type="ChEBI" id="CHEBI:18420"/>
        <label>1</label>
        <note>catalytic</note>
    </ligand>
</feature>
<reference evidence="6 7" key="1">
    <citation type="submission" date="2017-04" db="EMBL/GenBank/DDBJ databases">
        <authorList>
            <person name="Afonso C.L."/>
            <person name="Miller P.J."/>
            <person name="Scott M.A."/>
            <person name="Spackman E."/>
            <person name="Goraichik I."/>
            <person name="Dimitrov K.M."/>
            <person name="Suarez D.L."/>
            <person name="Swayne D.E."/>
        </authorList>
    </citation>
    <scope>NUCLEOTIDE SEQUENCE [LARGE SCALE GENOMIC DNA]</scope>
    <source>
        <strain evidence="6 7">CGMCC 1.10972</strain>
    </source>
</reference>
<feature type="binding site" evidence="5">
    <location>
        <position position="242"/>
    </location>
    <ligand>
        <name>Mg(2+)</name>
        <dbReference type="ChEBI" id="CHEBI:18420"/>
        <label>1</label>
        <note>catalytic</note>
    </ligand>
</feature>
<dbReference type="EMBL" id="FWXR01000001">
    <property type="protein sequence ID" value="SMC35101.1"/>
    <property type="molecule type" value="Genomic_DNA"/>
</dbReference>
<dbReference type="Gene3D" id="3.30.540.10">
    <property type="entry name" value="Fructose-1,6-Bisphosphatase, subunit A, domain 1"/>
    <property type="match status" value="1"/>
</dbReference>
<dbReference type="NCBIfam" id="TIGR02067">
    <property type="entry name" value="his_9_HisN"/>
    <property type="match status" value="1"/>
</dbReference>
<comment type="cofactor">
    <cofactor evidence="1 5">
        <name>Mg(2+)</name>
        <dbReference type="ChEBI" id="CHEBI:18420"/>
    </cofactor>
</comment>
<dbReference type="PRINTS" id="PR00377">
    <property type="entry name" value="IMPHPHTASES"/>
</dbReference>
<name>A0A1W1YH23_9HYPH</name>
<comment type="similarity">
    <text evidence="2">Belongs to the inositol monophosphatase superfamily.</text>
</comment>
<feature type="binding site" evidence="5">
    <location>
        <position position="115"/>
    </location>
    <ligand>
        <name>Mg(2+)</name>
        <dbReference type="ChEBI" id="CHEBI:18420"/>
        <label>1</label>
        <note>catalytic</note>
    </ligand>
</feature>
<dbReference type="Proteomes" id="UP000192656">
    <property type="component" value="Unassembled WGS sequence"/>
</dbReference>
<dbReference type="GO" id="GO:0004401">
    <property type="term" value="F:histidinol-phosphatase activity"/>
    <property type="evidence" value="ECO:0007669"/>
    <property type="project" value="UniProtKB-UniRule"/>
</dbReference>
<evidence type="ECO:0000256" key="2">
    <source>
        <dbReference type="ARBA" id="ARBA00009759"/>
    </source>
</evidence>
<dbReference type="InterPro" id="IPR000760">
    <property type="entry name" value="Inositol_monophosphatase-like"/>
</dbReference>